<dbReference type="OrthoDB" id="7432683at2"/>
<name>A0A1J1DZX3_9FLAO</name>
<evidence type="ECO:0000313" key="3">
    <source>
        <dbReference type="Proteomes" id="UP000243197"/>
    </source>
</evidence>
<reference evidence="2 3" key="1">
    <citation type="submission" date="2014-03" db="EMBL/GenBank/DDBJ databases">
        <title>complete genome sequence of Flavobacteriaceae bacterium JBKA-6.</title>
        <authorList>
            <person name="Takano T."/>
            <person name="Nakamura Y."/>
            <person name="Takuma S."/>
            <person name="Yasuike M."/>
            <person name="Matsuyama T."/>
            <person name="Sakai T."/>
            <person name="Fujiwara A."/>
            <person name="Kimoto K."/>
            <person name="Fukuda Y."/>
            <person name="Kondo H."/>
            <person name="Hirono I."/>
            <person name="Nakayasu C."/>
        </authorList>
    </citation>
    <scope>NUCLEOTIDE SEQUENCE [LARGE SCALE GENOMIC DNA]</scope>
    <source>
        <strain evidence="2 3">JBKA-6</strain>
    </source>
</reference>
<dbReference type="Proteomes" id="UP000243197">
    <property type="component" value="Chromosome"/>
</dbReference>
<dbReference type="Gene3D" id="2.60.40.1120">
    <property type="entry name" value="Carboxypeptidase-like, regulatory domain"/>
    <property type="match status" value="1"/>
</dbReference>
<accession>A0A1J1DZX3</accession>
<dbReference type="SUPFAM" id="SSF49464">
    <property type="entry name" value="Carboxypeptidase regulatory domain-like"/>
    <property type="match status" value="1"/>
</dbReference>
<gene>
    <name evidence="2" type="ORF">JBKA6_0216</name>
</gene>
<dbReference type="RefSeq" id="WP_096684984.1">
    <property type="nucleotide sequence ID" value="NZ_AP014564.1"/>
</dbReference>
<keyword evidence="1" id="KW-0732">Signal</keyword>
<feature type="signal peptide" evidence="1">
    <location>
        <begin position="1"/>
        <end position="29"/>
    </location>
</feature>
<dbReference type="Pfam" id="PF13715">
    <property type="entry name" value="CarbopepD_reg_2"/>
    <property type="match status" value="1"/>
</dbReference>
<evidence type="ECO:0000256" key="1">
    <source>
        <dbReference type="SAM" id="SignalP"/>
    </source>
</evidence>
<dbReference type="AlphaFoldDB" id="A0A1J1DZX3"/>
<dbReference type="KEGG" id="ise:JBKA6_0216"/>
<dbReference type="InterPro" id="IPR008969">
    <property type="entry name" value="CarboxyPept-like_regulatory"/>
</dbReference>
<organism evidence="2 3">
    <name type="scientific">Ichthyobacterium seriolicida</name>
    <dbReference type="NCBI Taxonomy" id="242600"/>
    <lineage>
        <taxon>Bacteria</taxon>
        <taxon>Pseudomonadati</taxon>
        <taxon>Bacteroidota</taxon>
        <taxon>Flavobacteriia</taxon>
        <taxon>Flavobacteriales</taxon>
        <taxon>Ichthyobacteriaceae</taxon>
        <taxon>Ichthyobacterium</taxon>
    </lineage>
</organism>
<evidence type="ECO:0000313" key="2">
    <source>
        <dbReference type="EMBL" id="BAV94229.1"/>
    </source>
</evidence>
<evidence type="ECO:0008006" key="4">
    <source>
        <dbReference type="Google" id="ProtNLM"/>
    </source>
</evidence>
<keyword evidence="3" id="KW-1185">Reference proteome</keyword>
<feature type="chain" id="PRO_5013040392" description="TonB-dependent receptor" evidence="1">
    <location>
        <begin position="30"/>
        <end position="130"/>
    </location>
</feature>
<protein>
    <recommendedName>
        <fullName evidence="4">TonB-dependent receptor</fullName>
    </recommendedName>
</protein>
<dbReference type="EMBL" id="AP014564">
    <property type="protein sequence ID" value="BAV94229.1"/>
    <property type="molecule type" value="Genomic_DNA"/>
</dbReference>
<sequence length="130" mass="14292">MIKSSFKKAFVSTVLGLVSIVLFSSSAYSQNSKSVSGVVTDDSGESILGVSVYIEGTEMGTTTDLDGMFYLKDLPDEKTVLIFSHEEYTAVSKELDMDKNLDSLKIILNKVIELNEMVLTGDRVKSRTSY</sequence>
<proteinExistence type="predicted"/>